<dbReference type="GO" id="GO:0008270">
    <property type="term" value="F:zinc ion binding"/>
    <property type="evidence" value="ECO:0007669"/>
    <property type="project" value="UniProtKB-KW"/>
</dbReference>
<evidence type="ECO:0000256" key="7">
    <source>
        <dbReference type="ARBA" id="ARBA00023163"/>
    </source>
</evidence>
<dbReference type="STRING" id="1109443.G4T770"/>
<evidence type="ECO:0000256" key="1">
    <source>
        <dbReference type="ARBA" id="ARBA00004123"/>
    </source>
</evidence>
<evidence type="ECO:0000256" key="3">
    <source>
        <dbReference type="ARBA" id="ARBA00022737"/>
    </source>
</evidence>
<dbReference type="Proteomes" id="UP000007148">
    <property type="component" value="Unassembled WGS sequence"/>
</dbReference>
<feature type="compositionally biased region" description="Low complexity" evidence="10">
    <location>
        <begin position="459"/>
        <end position="500"/>
    </location>
</feature>
<feature type="region of interest" description="Disordered" evidence="10">
    <location>
        <begin position="438"/>
        <end position="528"/>
    </location>
</feature>
<dbReference type="SMART" id="SM00355">
    <property type="entry name" value="ZnF_C2H2"/>
    <property type="match status" value="2"/>
</dbReference>
<dbReference type="EMBL" id="CAFZ01000010">
    <property type="protein sequence ID" value="CCA67162.1"/>
    <property type="molecule type" value="Genomic_DNA"/>
</dbReference>
<evidence type="ECO:0000256" key="9">
    <source>
        <dbReference type="PROSITE-ProRule" id="PRU00042"/>
    </source>
</evidence>
<keyword evidence="5" id="KW-0862">Zinc</keyword>
<dbReference type="GO" id="GO:0000433">
    <property type="term" value="P:carbon catabolite repression of transcription from RNA polymerase II promoter by glucose"/>
    <property type="evidence" value="ECO:0007669"/>
    <property type="project" value="TreeGrafter"/>
</dbReference>
<dbReference type="SUPFAM" id="SSF57667">
    <property type="entry name" value="beta-beta-alpha zinc fingers"/>
    <property type="match status" value="2"/>
</dbReference>
<feature type="domain" description="C2H2-type" evidence="11">
    <location>
        <begin position="238"/>
        <end position="268"/>
    </location>
</feature>
<accession>G4T770</accession>
<feature type="compositionally biased region" description="Pro residues" evidence="10">
    <location>
        <begin position="364"/>
        <end position="373"/>
    </location>
</feature>
<comment type="subcellular location">
    <subcellularLocation>
        <location evidence="1">Nucleus</location>
    </subcellularLocation>
</comment>
<dbReference type="PROSITE" id="PS50157">
    <property type="entry name" value="ZINC_FINGER_C2H2_2"/>
    <property type="match status" value="2"/>
</dbReference>
<evidence type="ECO:0000256" key="10">
    <source>
        <dbReference type="SAM" id="MobiDB-lite"/>
    </source>
</evidence>
<evidence type="ECO:0000256" key="8">
    <source>
        <dbReference type="ARBA" id="ARBA00023242"/>
    </source>
</evidence>
<dbReference type="PANTHER" id="PTHR47428:SF2">
    <property type="entry name" value="ZINC FINGER PROTEIN RSV1"/>
    <property type="match status" value="1"/>
</dbReference>
<dbReference type="PROSITE" id="PS00028">
    <property type="entry name" value="ZINC_FINGER_C2H2_1"/>
    <property type="match status" value="2"/>
</dbReference>
<organism evidence="12 13">
    <name type="scientific">Serendipita indica (strain DSM 11827)</name>
    <name type="common">Root endophyte fungus</name>
    <name type="synonym">Piriformospora indica</name>
    <dbReference type="NCBI Taxonomy" id="1109443"/>
    <lineage>
        <taxon>Eukaryota</taxon>
        <taxon>Fungi</taxon>
        <taxon>Dikarya</taxon>
        <taxon>Basidiomycota</taxon>
        <taxon>Agaricomycotina</taxon>
        <taxon>Agaricomycetes</taxon>
        <taxon>Sebacinales</taxon>
        <taxon>Serendipitaceae</taxon>
        <taxon>Serendipita</taxon>
    </lineage>
</organism>
<dbReference type="Gene3D" id="3.30.160.60">
    <property type="entry name" value="Classic Zinc Finger"/>
    <property type="match status" value="2"/>
</dbReference>
<dbReference type="GO" id="GO:0000978">
    <property type="term" value="F:RNA polymerase II cis-regulatory region sequence-specific DNA binding"/>
    <property type="evidence" value="ECO:0007669"/>
    <property type="project" value="TreeGrafter"/>
</dbReference>
<feature type="compositionally biased region" description="Low complexity" evidence="10">
    <location>
        <begin position="512"/>
        <end position="524"/>
    </location>
</feature>
<evidence type="ECO:0000259" key="11">
    <source>
        <dbReference type="PROSITE" id="PS50157"/>
    </source>
</evidence>
<reference evidence="12 13" key="1">
    <citation type="journal article" date="2011" name="PLoS Pathog.">
        <title>Endophytic Life Strategies Decoded by Genome and Transcriptome Analyses of the Mutualistic Root Symbiont Piriformospora indica.</title>
        <authorList>
            <person name="Zuccaro A."/>
            <person name="Lahrmann U."/>
            <person name="Guldener U."/>
            <person name="Langen G."/>
            <person name="Pfiffi S."/>
            <person name="Biedenkopf D."/>
            <person name="Wong P."/>
            <person name="Samans B."/>
            <person name="Grimm C."/>
            <person name="Basiewicz M."/>
            <person name="Murat C."/>
            <person name="Martin F."/>
            <person name="Kogel K.H."/>
        </authorList>
    </citation>
    <scope>NUCLEOTIDE SEQUENCE [LARGE SCALE GENOMIC DNA]</scope>
    <source>
        <strain evidence="12 13">DSM 11827</strain>
    </source>
</reference>
<feature type="region of interest" description="Disordered" evidence="10">
    <location>
        <begin position="364"/>
        <end position="383"/>
    </location>
</feature>
<gene>
    <name evidence="12" type="ORF">PIIN_00994</name>
</gene>
<dbReference type="AlphaFoldDB" id="G4T770"/>
<dbReference type="eggNOG" id="KOG1721">
    <property type="taxonomic scope" value="Eukaryota"/>
</dbReference>
<dbReference type="PANTHER" id="PTHR47428">
    <property type="entry name" value="REGULATORY PROTEIN MIG1-RELATED"/>
    <property type="match status" value="1"/>
</dbReference>
<keyword evidence="2" id="KW-0479">Metal-binding</keyword>
<dbReference type="InterPro" id="IPR036236">
    <property type="entry name" value="Znf_C2H2_sf"/>
</dbReference>
<evidence type="ECO:0000256" key="2">
    <source>
        <dbReference type="ARBA" id="ARBA00022723"/>
    </source>
</evidence>
<name>G4T770_SERID</name>
<feature type="compositionally biased region" description="Acidic residues" evidence="10">
    <location>
        <begin position="41"/>
        <end position="54"/>
    </location>
</feature>
<feature type="domain" description="C2H2-type" evidence="11">
    <location>
        <begin position="269"/>
        <end position="293"/>
    </location>
</feature>
<feature type="compositionally biased region" description="Low complexity" evidence="10">
    <location>
        <begin position="438"/>
        <end position="451"/>
    </location>
</feature>
<evidence type="ECO:0000313" key="12">
    <source>
        <dbReference type="EMBL" id="CCA67162.1"/>
    </source>
</evidence>
<evidence type="ECO:0000256" key="4">
    <source>
        <dbReference type="ARBA" id="ARBA00022771"/>
    </source>
</evidence>
<dbReference type="HOGENOM" id="CLU_444208_0_0_1"/>
<dbReference type="InParanoid" id="G4T770"/>
<evidence type="ECO:0000256" key="5">
    <source>
        <dbReference type="ARBA" id="ARBA00022833"/>
    </source>
</evidence>
<keyword evidence="4 9" id="KW-0863">Zinc-finger</keyword>
<keyword evidence="13" id="KW-1185">Reference proteome</keyword>
<keyword evidence="3" id="KW-0677">Repeat</keyword>
<dbReference type="Pfam" id="PF00096">
    <property type="entry name" value="zf-C2H2"/>
    <property type="match status" value="2"/>
</dbReference>
<keyword evidence="8" id="KW-0539">Nucleus</keyword>
<dbReference type="GO" id="GO:0005634">
    <property type="term" value="C:nucleus"/>
    <property type="evidence" value="ECO:0007669"/>
    <property type="project" value="UniProtKB-SubCell"/>
</dbReference>
<proteinExistence type="predicted"/>
<dbReference type="GO" id="GO:0005737">
    <property type="term" value="C:cytoplasm"/>
    <property type="evidence" value="ECO:0007669"/>
    <property type="project" value="TreeGrafter"/>
</dbReference>
<keyword evidence="6" id="KW-0805">Transcription regulation</keyword>
<dbReference type="InterPro" id="IPR013087">
    <property type="entry name" value="Znf_C2H2_type"/>
</dbReference>
<evidence type="ECO:0000313" key="13">
    <source>
        <dbReference type="Proteomes" id="UP000007148"/>
    </source>
</evidence>
<dbReference type="OrthoDB" id="6365676at2759"/>
<sequence length="624" mass="65331">MSVANSAWNPGAFVSADVNVPPVVEGNPEGGFVVDPHVEGDSDEDAIADEDIDDVQMAGILVGSSRDGETKHTTHAPGPTANGMADNDTSSEPLPVGPVVDQAQQSEARAKLRKRSKSSKTVIEYESEEDDGLERNIPDYVDSTSGEDELDSDGDAKATAAKKTKESGKKAIKTVKDLPIYAQHAYVASTYGLPKLPVPMVLLPGLRSRKPPPIPVPDLTKRSRGRHVVAGEDDGRKYHCTVAGCDKRFARGEHLKRHIRSIHTHEKPHQCPYPGCLRGFSRTDNMMQHMRTHDDWPDDETAAKIIAETEKKAGKKAAAAASAAQKAEQEPRPVIPAMAAVPWQVPHMFINWARPNGTPMIPVIPAPGPPNQPSDPKDDADTMDAEADEDVQLQSPISTAATGDSGLAEFTKLFPSTNNGIGTPSAEQATIAPGMVMMSPMSPGAGPSTAGGKRHRSTRSAAKAASKAITESSTTGDDTPPAASPTSPTTSTAGTSTGSTMSLPIGLPVNLGAGSSTSTAGGASQPPMGWAMPAGIQYPFMPSLPPGTPFPPPAIAIPIPPGAQLPHPTQLPPNAQLIPDPKGGHTVIIPPPPLPWGMPFPPGMLPMSGPQSPVIPKANSKTTQ</sequence>
<protein>
    <recommendedName>
        <fullName evidence="11">C2H2-type domain-containing protein</fullName>
    </recommendedName>
</protein>
<keyword evidence="7" id="KW-0804">Transcription</keyword>
<evidence type="ECO:0000256" key="6">
    <source>
        <dbReference type="ARBA" id="ARBA00023015"/>
    </source>
</evidence>
<feature type="region of interest" description="Disordered" evidence="10">
    <location>
        <begin position="26"/>
        <end position="155"/>
    </location>
</feature>
<comment type="caution">
    <text evidence="12">The sequence shown here is derived from an EMBL/GenBank/DDBJ whole genome shotgun (WGS) entry which is preliminary data.</text>
</comment>
<dbReference type="InterPro" id="IPR051007">
    <property type="entry name" value="creA/MIG_C2H2-ZnF"/>
</dbReference>